<dbReference type="SUPFAM" id="SSF48179">
    <property type="entry name" value="6-phosphogluconate dehydrogenase C-terminal domain-like"/>
    <property type="match status" value="1"/>
</dbReference>
<dbReference type="GO" id="GO:0005737">
    <property type="term" value="C:cytoplasm"/>
    <property type="evidence" value="ECO:0007669"/>
    <property type="project" value="TreeGrafter"/>
</dbReference>
<dbReference type="InterPro" id="IPR003710">
    <property type="entry name" value="ApbA"/>
</dbReference>
<evidence type="ECO:0000256" key="5">
    <source>
        <dbReference type="ARBA" id="ARBA00022655"/>
    </source>
</evidence>
<keyword evidence="6 10" id="KW-0521">NADP</keyword>
<dbReference type="Pfam" id="PF08546">
    <property type="entry name" value="ApbA_C"/>
    <property type="match status" value="1"/>
</dbReference>
<evidence type="ECO:0000313" key="13">
    <source>
        <dbReference type="EMBL" id="ESK51800.1"/>
    </source>
</evidence>
<keyword evidence="7 10" id="KW-0560">Oxidoreductase</keyword>
<comment type="catalytic activity">
    <reaction evidence="9 10">
        <text>(R)-pantoate + NADP(+) = 2-dehydropantoate + NADPH + H(+)</text>
        <dbReference type="Rhea" id="RHEA:16233"/>
        <dbReference type="ChEBI" id="CHEBI:11561"/>
        <dbReference type="ChEBI" id="CHEBI:15378"/>
        <dbReference type="ChEBI" id="CHEBI:15980"/>
        <dbReference type="ChEBI" id="CHEBI:57783"/>
        <dbReference type="ChEBI" id="CHEBI:58349"/>
        <dbReference type="EC" id="1.1.1.169"/>
    </reaction>
</comment>
<accession>V2UT47</accession>
<protein>
    <recommendedName>
        <fullName evidence="4 10">2-dehydropantoate 2-reductase</fullName>
        <ecNumber evidence="3 10">1.1.1.169</ecNumber>
    </recommendedName>
    <alternativeName>
        <fullName evidence="8 10">Ketopantoate reductase</fullName>
    </alternativeName>
</protein>
<organism evidence="13 14">
    <name type="scientific">Acinetobacter brisouii CIP 110357</name>
    <dbReference type="NCBI Taxonomy" id="1341683"/>
    <lineage>
        <taxon>Bacteria</taxon>
        <taxon>Pseudomonadati</taxon>
        <taxon>Pseudomonadota</taxon>
        <taxon>Gammaproteobacteria</taxon>
        <taxon>Moraxellales</taxon>
        <taxon>Moraxellaceae</taxon>
        <taxon>Acinetobacter</taxon>
    </lineage>
</organism>
<evidence type="ECO:0000256" key="4">
    <source>
        <dbReference type="ARBA" id="ARBA00019465"/>
    </source>
</evidence>
<comment type="pathway">
    <text evidence="1 10">Cofactor biosynthesis; (R)-pantothenate biosynthesis; (R)-pantoate from 3-methyl-2-oxobutanoate: step 2/2.</text>
</comment>
<keyword evidence="5 10" id="KW-0566">Pantothenate biosynthesis</keyword>
<dbReference type="EC" id="1.1.1.169" evidence="3 10"/>
<evidence type="ECO:0000256" key="6">
    <source>
        <dbReference type="ARBA" id="ARBA00022857"/>
    </source>
</evidence>
<evidence type="ECO:0000256" key="7">
    <source>
        <dbReference type="ARBA" id="ARBA00023002"/>
    </source>
</evidence>
<dbReference type="HOGENOM" id="CLU_031468_6_0_6"/>
<dbReference type="GO" id="GO:0015940">
    <property type="term" value="P:pantothenate biosynthetic process"/>
    <property type="evidence" value="ECO:0007669"/>
    <property type="project" value="UniProtKB-UniPathway"/>
</dbReference>
<dbReference type="AlphaFoldDB" id="V2UT47"/>
<dbReference type="Gene3D" id="3.40.50.720">
    <property type="entry name" value="NAD(P)-binding Rossmann-like Domain"/>
    <property type="match status" value="1"/>
</dbReference>
<dbReference type="RefSeq" id="WP_004901565.1">
    <property type="nucleotide sequence ID" value="NZ_BBTI01000009.1"/>
</dbReference>
<evidence type="ECO:0000256" key="3">
    <source>
        <dbReference type="ARBA" id="ARBA00013014"/>
    </source>
</evidence>
<dbReference type="InterPro" id="IPR050838">
    <property type="entry name" value="Ketopantoate_reductase"/>
</dbReference>
<dbReference type="STRING" id="396323.VH98_09235"/>
<evidence type="ECO:0000259" key="12">
    <source>
        <dbReference type="Pfam" id="PF08546"/>
    </source>
</evidence>
<dbReference type="EMBL" id="AYEU01000005">
    <property type="protein sequence ID" value="ESK51800.1"/>
    <property type="molecule type" value="Genomic_DNA"/>
</dbReference>
<dbReference type="Gene3D" id="1.10.1040.10">
    <property type="entry name" value="N-(1-d-carboxylethyl)-l-norvaline Dehydrogenase, domain 2"/>
    <property type="match status" value="1"/>
</dbReference>
<evidence type="ECO:0000256" key="1">
    <source>
        <dbReference type="ARBA" id="ARBA00004994"/>
    </source>
</evidence>
<dbReference type="NCBIfam" id="TIGR00745">
    <property type="entry name" value="apbA_panE"/>
    <property type="match status" value="1"/>
</dbReference>
<dbReference type="InterPro" id="IPR013332">
    <property type="entry name" value="KPR_N"/>
</dbReference>
<evidence type="ECO:0000313" key="14">
    <source>
        <dbReference type="Proteomes" id="UP000018418"/>
    </source>
</evidence>
<evidence type="ECO:0000256" key="10">
    <source>
        <dbReference type="RuleBase" id="RU362068"/>
    </source>
</evidence>
<comment type="caution">
    <text evidence="13">The sequence shown here is derived from an EMBL/GenBank/DDBJ whole genome shotgun (WGS) entry which is preliminary data.</text>
</comment>
<dbReference type="GO" id="GO:0008677">
    <property type="term" value="F:2-dehydropantoate 2-reductase activity"/>
    <property type="evidence" value="ECO:0007669"/>
    <property type="project" value="UniProtKB-EC"/>
</dbReference>
<name>V2UT47_9GAMM</name>
<comment type="function">
    <text evidence="10">Catalyzes the NADPH-dependent reduction of ketopantoate into pantoic acid.</text>
</comment>
<dbReference type="InterPro" id="IPR013752">
    <property type="entry name" value="KPA_reductase"/>
</dbReference>
<dbReference type="SUPFAM" id="SSF51735">
    <property type="entry name" value="NAD(P)-binding Rossmann-fold domains"/>
    <property type="match status" value="1"/>
</dbReference>
<feature type="domain" description="Ketopantoate reductase N-terminal" evidence="11">
    <location>
        <begin position="8"/>
        <end position="153"/>
    </location>
</feature>
<dbReference type="InterPro" id="IPR036291">
    <property type="entry name" value="NAD(P)-bd_dom_sf"/>
</dbReference>
<gene>
    <name evidence="13" type="ORF">P255_01229</name>
</gene>
<dbReference type="InterPro" id="IPR013328">
    <property type="entry name" value="6PGD_dom2"/>
</dbReference>
<sequence length="308" mass="34961">MLDQIQHIYVIGLGAMGALYASKLYDYNPKLVHVILDEQRKMRYEHDGFWVNNKKYDFDYVTPEQSRHTPKADLIIIGVKAAQLHEAIELCREILQPKTRIISLLNGISSENMIAEHLGPQHPFYAYGVAMDATRQDTHVSYSKAGFLVFGEQNNQTPSSDVQQVQHLFEQAQIPYQTPVDMQYALWKKFMLNVAANQVTAILKIPYGEVKTNQYVQQLMFSAAQEVLDIAHVAGIALTEQDHKEILIPMLQLNDQAYTSMCQDILAKRKTEVAIFGETVIQLGLKYHVATPVNQVLVNMIHAIEASF</sequence>
<dbReference type="OrthoDB" id="6530772at2"/>
<dbReference type="PANTHER" id="PTHR43765:SF2">
    <property type="entry name" value="2-DEHYDROPANTOATE 2-REDUCTASE"/>
    <property type="match status" value="1"/>
</dbReference>
<reference evidence="13 14" key="1">
    <citation type="submission" date="2013-10" db="EMBL/GenBank/DDBJ databases">
        <title>The Genome Sequence of Acinetobacter brisouii CIP 110357.</title>
        <authorList>
            <consortium name="The Broad Institute Genomics Platform"/>
            <consortium name="The Broad Institute Genome Sequencing Center for Infectious Disease"/>
            <person name="Cerqueira G."/>
            <person name="Feldgarden M."/>
            <person name="Courvalin P."/>
            <person name="Grillot-Courvalin C."/>
            <person name="Clermont D."/>
            <person name="Rocha E."/>
            <person name="Yoon E.-J."/>
            <person name="Nemec A."/>
            <person name="Young S.K."/>
            <person name="Zeng Q."/>
            <person name="Gargeya S."/>
            <person name="Fitzgerald M."/>
            <person name="Abouelleil A."/>
            <person name="Alvarado L."/>
            <person name="Berlin A.M."/>
            <person name="Chapman S.B."/>
            <person name="Gainer-Dewar J."/>
            <person name="Goldberg J."/>
            <person name="Gnerre S."/>
            <person name="Griggs A."/>
            <person name="Gujja S."/>
            <person name="Hansen M."/>
            <person name="Howarth C."/>
            <person name="Imamovic A."/>
            <person name="Ireland A."/>
            <person name="Larimer J."/>
            <person name="McCowan C."/>
            <person name="Murphy C."/>
            <person name="Pearson M."/>
            <person name="Poon T.W."/>
            <person name="Priest M."/>
            <person name="Roberts A."/>
            <person name="Saif S."/>
            <person name="Shea T."/>
            <person name="Sykes S."/>
            <person name="Wortman J."/>
            <person name="Nusbaum C."/>
            <person name="Birren B."/>
        </authorList>
    </citation>
    <scope>NUCLEOTIDE SEQUENCE [LARGE SCALE GENOMIC DNA]</scope>
    <source>
        <strain evidence="13 14">CIP 110357</strain>
    </source>
</reference>
<feature type="domain" description="Ketopantoate reductase C-terminal" evidence="12">
    <location>
        <begin position="181"/>
        <end position="305"/>
    </location>
</feature>
<dbReference type="PANTHER" id="PTHR43765">
    <property type="entry name" value="2-DEHYDROPANTOATE 2-REDUCTASE-RELATED"/>
    <property type="match status" value="1"/>
</dbReference>
<proteinExistence type="inferred from homology"/>
<evidence type="ECO:0000259" key="11">
    <source>
        <dbReference type="Pfam" id="PF02558"/>
    </source>
</evidence>
<evidence type="ECO:0000256" key="8">
    <source>
        <dbReference type="ARBA" id="ARBA00032024"/>
    </source>
</evidence>
<evidence type="ECO:0000256" key="9">
    <source>
        <dbReference type="ARBA" id="ARBA00048793"/>
    </source>
</evidence>
<comment type="similarity">
    <text evidence="2 10">Belongs to the ketopantoate reductase family.</text>
</comment>
<keyword evidence="14" id="KW-1185">Reference proteome</keyword>
<dbReference type="Proteomes" id="UP000018418">
    <property type="component" value="Unassembled WGS sequence"/>
</dbReference>
<dbReference type="UniPathway" id="UPA00028">
    <property type="reaction ID" value="UER00004"/>
</dbReference>
<dbReference type="PATRIC" id="fig|1341683.3.peg.1217"/>
<dbReference type="GO" id="GO:0050661">
    <property type="term" value="F:NADP binding"/>
    <property type="evidence" value="ECO:0007669"/>
    <property type="project" value="TreeGrafter"/>
</dbReference>
<evidence type="ECO:0000256" key="2">
    <source>
        <dbReference type="ARBA" id="ARBA00007870"/>
    </source>
</evidence>
<dbReference type="InterPro" id="IPR008927">
    <property type="entry name" value="6-PGluconate_DH-like_C_sf"/>
</dbReference>
<dbReference type="Pfam" id="PF02558">
    <property type="entry name" value="ApbA"/>
    <property type="match status" value="1"/>
</dbReference>